<keyword evidence="3" id="KW-1185">Reference proteome</keyword>
<evidence type="ECO:0000313" key="3">
    <source>
        <dbReference type="Proteomes" id="UP000269721"/>
    </source>
</evidence>
<evidence type="ECO:0000313" key="2">
    <source>
        <dbReference type="EMBL" id="RKO84452.1"/>
    </source>
</evidence>
<dbReference type="EMBL" id="ML000083">
    <property type="protein sequence ID" value="RKO84452.1"/>
    <property type="molecule type" value="Genomic_DNA"/>
</dbReference>
<dbReference type="Proteomes" id="UP000269721">
    <property type="component" value="Unassembled WGS sequence"/>
</dbReference>
<gene>
    <name evidence="2" type="ORF">BDK51DRAFT_37293</name>
</gene>
<feature type="compositionally biased region" description="Basic and acidic residues" evidence="1">
    <location>
        <begin position="207"/>
        <end position="227"/>
    </location>
</feature>
<protein>
    <submittedName>
        <fullName evidence="2">Uncharacterized protein</fullName>
    </submittedName>
</protein>
<organism evidence="2 3">
    <name type="scientific">Blyttiomyces helicus</name>
    <dbReference type="NCBI Taxonomy" id="388810"/>
    <lineage>
        <taxon>Eukaryota</taxon>
        <taxon>Fungi</taxon>
        <taxon>Fungi incertae sedis</taxon>
        <taxon>Chytridiomycota</taxon>
        <taxon>Chytridiomycota incertae sedis</taxon>
        <taxon>Chytridiomycetes</taxon>
        <taxon>Chytridiomycetes incertae sedis</taxon>
        <taxon>Blyttiomyces</taxon>
    </lineage>
</organism>
<feature type="compositionally biased region" description="Low complexity" evidence="1">
    <location>
        <begin position="285"/>
        <end position="295"/>
    </location>
</feature>
<accession>A0A4P9VYU1</accession>
<reference evidence="3" key="1">
    <citation type="journal article" date="2018" name="Nat. Microbiol.">
        <title>Leveraging single-cell genomics to expand the fungal tree of life.</title>
        <authorList>
            <person name="Ahrendt S.R."/>
            <person name="Quandt C.A."/>
            <person name="Ciobanu D."/>
            <person name="Clum A."/>
            <person name="Salamov A."/>
            <person name="Andreopoulos B."/>
            <person name="Cheng J.F."/>
            <person name="Woyke T."/>
            <person name="Pelin A."/>
            <person name="Henrissat B."/>
            <person name="Reynolds N.K."/>
            <person name="Benny G.L."/>
            <person name="Smith M.E."/>
            <person name="James T.Y."/>
            <person name="Grigoriev I.V."/>
        </authorList>
    </citation>
    <scope>NUCLEOTIDE SEQUENCE [LARGE SCALE GENOMIC DNA]</scope>
</reference>
<name>A0A4P9VYU1_9FUNG</name>
<evidence type="ECO:0000256" key="1">
    <source>
        <dbReference type="SAM" id="MobiDB-lite"/>
    </source>
</evidence>
<proteinExistence type="predicted"/>
<sequence>MRGIQAIRGVVKLPEIRTVRSDMLRGVVVRLPRRQIGAVRAVDSGCELVLRLIRQELERLQPANALDDRFVYGGMFAALDHSLKVEYDKLRAALEQAGEDRNAHLPPIDTHRRFGRRFSIIDNRFSSGVSMRKKEDRNRTARTCDALGAWLTRRLPLIVATRRTIGPGLPMMSTLRHSSSVATGPHALQTWVQEYSAAMETAVARLPDKRPNPQEHVPEHILGDRGPRPTFPPQKDPPARADGHIDVQRAWHRVRIFAGGAEDAAANGERLARVRKRGSEEAPISRRQAAQARSAAPRREPAIAGASR</sequence>
<feature type="region of interest" description="Disordered" evidence="1">
    <location>
        <begin position="207"/>
        <end position="242"/>
    </location>
</feature>
<feature type="region of interest" description="Disordered" evidence="1">
    <location>
        <begin position="274"/>
        <end position="308"/>
    </location>
</feature>
<dbReference type="AlphaFoldDB" id="A0A4P9VYU1"/>